<keyword evidence="2 3" id="KW-0694">RNA-binding</keyword>
<dbReference type="InterPro" id="IPR052392">
    <property type="entry name" value="Kelch-BTB_domain-containing"/>
</dbReference>
<dbReference type="InterPro" id="IPR006652">
    <property type="entry name" value="Kelch_1"/>
</dbReference>
<dbReference type="InterPro" id="IPR002344">
    <property type="entry name" value="Lupus_La"/>
</dbReference>
<dbReference type="PROSITE" id="PS50102">
    <property type="entry name" value="RRM"/>
    <property type="match status" value="1"/>
</dbReference>
<evidence type="ECO:0000313" key="8">
    <source>
        <dbReference type="EMBL" id="KAE8299328.1"/>
    </source>
</evidence>
<dbReference type="Pfam" id="PF00076">
    <property type="entry name" value="RRM_1"/>
    <property type="match status" value="1"/>
</dbReference>
<dbReference type="CDD" id="cd12541">
    <property type="entry name" value="RRM2_La"/>
    <property type="match status" value="1"/>
</dbReference>
<dbReference type="Pfam" id="PF05383">
    <property type="entry name" value="La"/>
    <property type="match status" value="1"/>
</dbReference>
<dbReference type="GO" id="GO:0005634">
    <property type="term" value="C:nucleus"/>
    <property type="evidence" value="ECO:0007669"/>
    <property type="project" value="InterPro"/>
</dbReference>
<reference evidence="8 9" key="1">
    <citation type="submission" date="2019-07" db="EMBL/GenBank/DDBJ databases">
        <title>Chromosome genome assembly for large yellow croaker.</title>
        <authorList>
            <person name="Xiao S."/>
        </authorList>
    </citation>
    <scope>NUCLEOTIDE SEQUENCE [LARGE SCALE GENOMIC DNA]</scope>
    <source>
        <strain evidence="8">JMULYC20181020</strain>
        <tissue evidence="8">Muscle</tissue>
    </source>
</reference>
<dbReference type="AlphaFoldDB" id="A0A6G0J6F7"/>
<dbReference type="InterPro" id="IPR006630">
    <property type="entry name" value="La_HTH"/>
</dbReference>
<dbReference type="GO" id="GO:1990904">
    <property type="term" value="C:ribonucleoprotein complex"/>
    <property type="evidence" value="ECO:0007669"/>
    <property type="project" value="UniProtKB-UniRule"/>
</dbReference>
<dbReference type="InterPro" id="IPR014886">
    <property type="entry name" value="La_xRRM"/>
</dbReference>
<dbReference type="Proteomes" id="UP000424527">
    <property type="component" value="Unassembled WGS sequence"/>
</dbReference>
<protein>
    <submittedName>
        <fullName evidence="8">Kelch-like protein 23</fullName>
    </submittedName>
</protein>
<accession>A0A6G0J6F7</accession>
<feature type="region of interest" description="Disordered" evidence="4">
    <location>
        <begin position="483"/>
        <end position="510"/>
    </location>
</feature>
<dbReference type="SMART" id="SM00612">
    <property type="entry name" value="Kelch"/>
    <property type="match status" value="6"/>
</dbReference>
<dbReference type="InterPro" id="IPR036388">
    <property type="entry name" value="WH-like_DNA-bd_sf"/>
</dbReference>
<dbReference type="GO" id="GO:0003723">
    <property type="term" value="F:RNA binding"/>
    <property type="evidence" value="ECO:0007669"/>
    <property type="project" value="UniProtKB-UniRule"/>
</dbReference>
<dbReference type="PRINTS" id="PR00302">
    <property type="entry name" value="LUPUSLA"/>
</dbReference>
<dbReference type="InterPro" id="IPR015915">
    <property type="entry name" value="Kelch-typ_b-propeller"/>
</dbReference>
<dbReference type="Gene3D" id="3.30.70.330">
    <property type="match status" value="2"/>
</dbReference>
<dbReference type="PANTHER" id="PTHR46375:SF3">
    <property type="entry name" value="KELCH REPEAT AND BTB DOMAIN-CONTAINING PROTEIN 13"/>
    <property type="match status" value="1"/>
</dbReference>
<dbReference type="GO" id="GO:0006396">
    <property type="term" value="P:RNA processing"/>
    <property type="evidence" value="ECO:0007669"/>
    <property type="project" value="InterPro"/>
</dbReference>
<gene>
    <name evidence="8" type="ORF">D5F01_LYC01721</name>
</gene>
<dbReference type="SMART" id="SM00715">
    <property type="entry name" value="LA"/>
    <property type="match status" value="1"/>
</dbReference>
<evidence type="ECO:0000259" key="6">
    <source>
        <dbReference type="PROSITE" id="PS50961"/>
    </source>
</evidence>
<name>A0A6G0J6F7_LARCR</name>
<dbReference type="SMART" id="SM00360">
    <property type="entry name" value="RRM"/>
    <property type="match status" value="1"/>
</dbReference>
<evidence type="ECO:0000259" key="7">
    <source>
        <dbReference type="PROSITE" id="PS51939"/>
    </source>
</evidence>
<dbReference type="InterPro" id="IPR036390">
    <property type="entry name" value="WH_DNA-bd_sf"/>
</dbReference>
<evidence type="ECO:0000256" key="3">
    <source>
        <dbReference type="PROSITE-ProRule" id="PRU00332"/>
    </source>
</evidence>
<evidence type="ECO:0000256" key="4">
    <source>
        <dbReference type="SAM" id="MobiDB-lite"/>
    </source>
</evidence>
<dbReference type="SUPFAM" id="SSF117281">
    <property type="entry name" value="Kelch motif"/>
    <property type="match status" value="1"/>
</dbReference>
<dbReference type="Pfam" id="PF08777">
    <property type="entry name" value="RRM_3"/>
    <property type="match status" value="1"/>
</dbReference>
<dbReference type="Gene3D" id="2.120.10.80">
    <property type="entry name" value="Kelch-type beta propeller"/>
    <property type="match status" value="2"/>
</dbReference>
<feature type="domain" description="HTH La-type RNA-binding" evidence="6">
    <location>
        <begin position="295"/>
        <end position="387"/>
    </location>
</feature>
<evidence type="ECO:0000313" key="9">
    <source>
        <dbReference type="Proteomes" id="UP000424527"/>
    </source>
</evidence>
<dbReference type="InterPro" id="IPR000504">
    <property type="entry name" value="RRM_dom"/>
</dbReference>
<feature type="region of interest" description="Disordered" evidence="4">
    <location>
        <begin position="599"/>
        <end position="620"/>
    </location>
</feature>
<dbReference type="EMBL" id="REGW02000002">
    <property type="protein sequence ID" value="KAE8299328.1"/>
    <property type="molecule type" value="Genomic_DNA"/>
</dbReference>
<dbReference type="PROSITE" id="PS51939">
    <property type="entry name" value="XRRM"/>
    <property type="match status" value="1"/>
</dbReference>
<dbReference type="SUPFAM" id="SSF46785">
    <property type="entry name" value="Winged helix' DNA-binding domain"/>
    <property type="match status" value="1"/>
</dbReference>
<dbReference type="PANTHER" id="PTHR46375">
    <property type="entry name" value="KELCH REPEAT AND BTB DOMAIN-CONTAINING PROTEIN 13-RELATED"/>
    <property type="match status" value="1"/>
</dbReference>
<dbReference type="Gene3D" id="1.10.10.10">
    <property type="entry name" value="Winged helix-like DNA-binding domain superfamily/Winged helix DNA-binding domain"/>
    <property type="match status" value="1"/>
</dbReference>
<dbReference type="InterPro" id="IPR035979">
    <property type="entry name" value="RBD_domain_sf"/>
</dbReference>
<evidence type="ECO:0000256" key="1">
    <source>
        <dbReference type="ARBA" id="ARBA00022441"/>
    </source>
</evidence>
<proteinExistence type="predicted"/>
<dbReference type="CDD" id="cd08028">
    <property type="entry name" value="LARP_3"/>
    <property type="match status" value="1"/>
</dbReference>
<organism evidence="8 9">
    <name type="scientific">Larimichthys crocea</name>
    <name type="common">Large yellow croaker</name>
    <name type="synonym">Pseudosciaena crocea</name>
    <dbReference type="NCBI Taxonomy" id="215358"/>
    <lineage>
        <taxon>Eukaryota</taxon>
        <taxon>Metazoa</taxon>
        <taxon>Chordata</taxon>
        <taxon>Craniata</taxon>
        <taxon>Vertebrata</taxon>
        <taxon>Euteleostomi</taxon>
        <taxon>Actinopterygii</taxon>
        <taxon>Neopterygii</taxon>
        <taxon>Teleostei</taxon>
        <taxon>Neoteleostei</taxon>
        <taxon>Acanthomorphata</taxon>
        <taxon>Eupercaria</taxon>
        <taxon>Sciaenidae</taxon>
        <taxon>Larimichthys</taxon>
    </lineage>
</organism>
<dbReference type="InterPro" id="IPR011498">
    <property type="entry name" value="Kelch_2"/>
</dbReference>
<dbReference type="PROSITE" id="PS50961">
    <property type="entry name" value="HTH_LA"/>
    <property type="match status" value="1"/>
</dbReference>
<keyword evidence="1" id="KW-0880">Kelch repeat</keyword>
<dbReference type="Pfam" id="PF01344">
    <property type="entry name" value="Kelch_1"/>
    <property type="match status" value="2"/>
</dbReference>
<dbReference type="CDD" id="cd12291">
    <property type="entry name" value="RRM1_La"/>
    <property type="match status" value="1"/>
</dbReference>
<dbReference type="SUPFAM" id="SSF54928">
    <property type="entry name" value="RNA-binding domain, RBD"/>
    <property type="match status" value="2"/>
</dbReference>
<feature type="domain" description="RRM" evidence="5">
    <location>
        <begin position="399"/>
        <end position="484"/>
    </location>
</feature>
<evidence type="ECO:0000256" key="2">
    <source>
        <dbReference type="ARBA" id="ARBA00022884"/>
    </source>
</evidence>
<keyword evidence="9" id="KW-1185">Reference proteome</keyword>
<dbReference type="InterPro" id="IPR012677">
    <property type="entry name" value="Nucleotide-bd_a/b_plait_sf"/>
</dbReference>
<feature type="compositionally biased region" description="Acidic residues" evidence="4">
    <location>
        <begin position="608"/>
        <end position="620"/>
    </location>
</feature>
<evidence type="ECO:0000259" key="5">
    <source>
        <dbReference type="PROSITE" id="PS50102"/>
    </source>
</evidence>
<sequence>MSAGRKMSSSMYVIGGYYWHPLCEVHIWDPVSNTWVQGKDMPDPARESYSVSLLGANIYVTGGYRTNTVEALDTVSVYNCDYDEWTEGCPMITARYYHCSVALHGCVYAIGGYRGGAPEQETEFYDPLKKKWFPVAKMIQGVGNATACAIGDKIYVSGGHYGYRGNCTYEKVQVYRTDVNEWSIITLSPHPEYGLCSVSLDNMLYLVGGQTTIADCYNIERDEWRPISVMKERRMECGAVVINDCIYVTGGYSYSKGTYLQSIEKYDPQLDSWEIVGTLPSPRRLNATTTMAENQEAMSPIETKVARQIEYYFGDHNLPRDKFLKEQLQIDDGWVSLETMLKFNRLKSLTTESSVIVAALQKSKTGLLEISEDKTKVRRSANKPLPELNDEYKDAVKHKSVYIKGFPLETTLDEIQEWLNGKGDIENIQMRRNLQRQFKGSVFICFDSEESSKQFLERSDIKSFKDNEMLVLSREDYHAKKADERKQFKAETKAKARQDKEQQQKHAEDKEMGLLLDEQTGCLLKFSGGLEDVSREDFHELFSNHGKIKWVDFTRGAKEGTLLFDGNAKEAFDKAKEANGGELKVKDNSVTWQVLEGDEEKEAAGEDQAAEEEEAEGEEVAEEIMAELNSEAKRRNLIAMMMMTHPQPQREN</sequence>
<dbReference type="Pfam" id="PF24681">
    <property type="entry name" value="Kelch_KLHDC2_KLHL20_DRC7"/>
    <property type="match status" value="1"/>
</dbReference>
<feature type="domain" description="XRRM" evidence="7">
    <location>
        <begin position="517"/>
        <end position="636"/>
    </location>
</feature>
<dbReference type="Pfam" id="PF07646">
    <property type="entry name" value="Kelch_2"/>
    <property type="match status" value="1"/>
</dbReference>
<comment type="caution">
    <text evidence="8">The sequence shown here is derived from an EMBL/GenBank/DDBJ whole genome shotgun (WGS) entry which is preliminary data.</text>
</comment>